<dbReference type="InterPro" id="IPR041916">
    <property type="entry name" value="Anti_sigma_zinc_sf"/>
</dbReference>
<dbReference type="STRING" id="518766.Rmar_1076"/>
<feature type="domain" description="FecR protein" evidence="2">
    <location>
        <begin position="128"/>
        <end position="222"/>
    </location>
</feature>
<dbReference type="eggNOG" id="COG3712">
    <property type="taxonomic scope" value="Bacteria"/>
</dbReference>
<dbReference type="Pfam" id="PF04773">
    <property type="entry name" value="FecR"/>
    <property type="match status" value="1"/>
</dbReference>
<feature type="domain" description="Protein FecR C-terminal" evidence="3">
    <location>
        <begin position="269"/>
        <end position="328"/>
    </location>
</feature>
<dbReference type="EMBL" id="CP001807">
    <property type="protein sequence ID" value="ACY47968.1"/>
    <property type="molecule type" value="Genomic_DNA"/>
</dbReference>
<organism evidence="4 5">
    <name type="scientific">Rhodothermus marinus (strain ATCC 43812 / DSM 4252 / R-10)</name>
    <name type="common">Rhodothermus obamensis</name>
    <dbReference type="NCBI Taxonomy" id="518766"/>
    <lineage>
        <taxon>Bacteria</taxon>
        <taxon>Pseudomonadati</taxon>
        <taxon>Rhodothermota</taxon>
        <taxon>Rhodothermia</taxon>
        <taxon>Rhodothermales</taxon>
        <taxon>Rhodothermaceae</taxon>
        <taxon>Rhodothermus</taxon>
    </lineage>
</organism>
<keyword evidence="5" id="KW-1185">Reference proteome</keyword>
<dbReference type="RefSeq" id="WP_012843580.1">
    <property type="nucleotide sequence ID" value="NC_013501.1"/>
</dbReference>
<dbReference type="InterPro" id="IPR012373">
    <property type="entry name" value="Ferrdict_sens_TM"/>
</dbReference>
<reference evidence="4 5" key="1">
    <citation type="journal article" date="2009" name="Stand. Genomic Sci.">
        <title>Complete genome sequence of Rhodothermus marinus type strain (R-10).</title>
        <authorList>
            <person name="Nolan M."/>
            <person name="Tindall B.J."/>
            <person name="Pomrenke H."/>
            <person name="Lapidus A."/>
            <person name="Copeland A."/>
            <person name="Glavina Del Rio T."/>
            <person name="Lucas S."/>
            <person name="Chen F."/>
            <person name="Tice H."/>
            <person name="Cheng J.F."/>
            <person name="Saunders E."/>
            <person name="Han C."/>
            <person name="Bruce D."/>
            <person name="Goodwin L."/>
            <person name="Chain P."/>
            <person name="Pitluck S."/>
            <person name="Ovchinikova G."/>
            <person name="Pati A."/>
            <person name="Ivanova N."/>
            <person name="Mavromatis K."/>
            <person name="Chen A."/>
            <person name="Palaniappan K."/>
            <person name="Land M."/>
            <person name="Hauser L."/>
            <person name="Chang Y.J."/>
            <person name="Jeffries C.D."/>
            <person name="Brettin T."/>
            <person name="Goker M."/>
            <person name="Bristow J."/>
            <person name="Eisen J.A."/>
            <person name="Markowitz V."/>
            <person name="Hugenholtz P."/>
            <person name="Kyrpides N.C."/>
            <person name="Klenk H.P."/>
            <person name="Detter J.C."/>
        </authorList>
    </citation>
    <scope>NUCLEOTIDE SEQUENCE [LARGE SCALE GENOMIC DNA]</scope>
    <source>
        <strain evidence="5">ATCC 43812 / DSM 4252 / R-10</strain>
    </source>
</reference>
<dbReference type="Gene3D" id="3.55.50.30">
    <property type="match status" value="1"/>
</dbReference>
<dbReference type="Gene3D" id="2.60.120.1440">
    <property type="match status" value="1"/>
</dbReference>
<evidence type="ECO:0000313" key="5">
    <source>
        <dbReference type="Proteomes" id="UP000002221"/>
    </source>
</evidence>
<evidence type="ECO:0000256" key="1">
    <source>
        <dbReference type="SAM" id="Phobius"/>
    </source>
</evidence>
<dbReference type="OrthoDB" id="1523735at2"/>
<sequence length="347" mass="38743">MHEGIDWDLLAKYIAGACSEAERAAVEAWASADPMHRQLLEELRLTWQVMEQMPPPVSVEAAWQRVRAQMERPADRPAIPARRHRARAWGVRVLAVLAVTLGVALLYHELGWLPRPESAHEPEAPRVFVTQRGQRATVQLVDGTRILLAPESRLEVAADYGRTGRHVTLAGEAYFEVASDSLHPFVVQAPRLRVQVLGTAFGVRAYAEETRAYVAVRHGRVQVQPESAHARAAAALLAAGQVARLKEAGQLEIRRPASLDAYVGWAEGRLVFERTPLREVARTLARWYDLEIQLEDPALGARQLTATFEEAPAYQVLQIIAATMNLEVVRDAENPRRIRWREASPPS</sequence>
<dbReference type="PANTHER" id="PTHR30273">
    <property type="entry name" value="PERIPLASMIC SIGNAL SENSOR AND SIGMA FACTOR ACTIVATOR FECR-RELATED"/>
    <property type="match status" value="1"/>
</dbReference>
<keyword evidence="1" id="KW-0812">Transmembrane</keyword>
<dbReference type="HOGENOM" id="CLU_050192_2_1_10"/>
<dbReference type="AlphaFoldDB" id="D0MHL0"/>
<keyword evidence="1" id="KW-0472">Membrane</keyword>
<dbReference type="InterPro" id="IPR032508">
    <property type="entry name" value="FecR_C"/>
</dbReference>
<name>D0MHL0_RHOM4</name>
<dbReference type="PANTHER" id="PTHR30273:SF2">
    <property type="entry name" value="PROTEIN FECR"/>
    <property type="match status" value="1"/>
</dbReference>
<protein>
    <submittedName>
        <fullName evidence="4">Anti-FecI sigma factor, FecR</fullName>
    </submittedName>
</protein>
<evidence type="ECO:0000259" key="3">
    <source>
        <dbReference type="Pfam" id="PF16344"/>
    </source>
</evidence>
<dbReference type="Gene3D" id="1.10.10.1320">
    <property type="entry name" value="Anti-sigma factor, zinc-finger domain"/>
    <property type="match status" value="1"/>
</dbReference>
<evidence type="ECO:0000313" key="4">
    <source>
        <dbReference type="EMBL" id="ACY47968.1"/>
    </source>
</evidence>
<dbReference type="Proteomes" id="UP000002221">
    <property type="component" value="Chromosome"/>
</dbReference>
<feature type="transmembrane region" description="Helical" evidence="1">
    <location>
        <begin position="89"/>
        <end position="107"/>
    </location>
</feature>
<dbReference type="InterPro" id="IPR006860">
    <property type="entry name" value="FecR"/>
</dbReference>
<accession>D0MHL0</accession>
<dbReference type="PIRSF" id="PIRSF018266">
    <property type="entry name" value="FecR"/>
    <property type="match status" value="1"/>
</dbReference>
<gene>
    <name evidence="4" type="ordered locus">Rmar_1076</name>
</gene>
<evidence type="ECO:0000259" key="2">
    <source>
        <dbReference type="Pfam" id="PF04773"/>
    </source>
</evidence>
<dbReference type="KEGG" id="rmr:Rmar_1076"/>
<keyword evidence="1" id="KW-1133">Transmembrane helix</keyword>
<dbReference type="GO" id="GO:0016989">
    <property type="term" value="F:sigma factor antagonist activity"/>
    <property type="evidence" value="ECO:0007669"/>
    <property type="project" value="TreeGrafter"/>
</dbReference>
<dbReference type="Pfam" id="PF16344">
    <property type="entry name" value="FecR_C"/>
    <property type="match status" value="1"/>
</dbReference>
<proteinExistence type="predicted"/>